<dbReference type="EMBL" id="JANBPK010001277">
    <property type="protein sequence ID" value="KAJ2923809.1"/>
    <property type="molecule type" value="Genomic_DNA"/>
</dbReference>
<comment type="caution">
    <text evidence="9">The sequence shown here is derived from an EMBL/GenBank/DDBJ whole genome shotgun (WGS) entry which is preliminary data.</text>
</comment>
<dbReference type="CDD" id="cd16630">
    <property type="entry name" value="RING-HC_RBR_RNF216"/>
    <property type="match status" value="1"/>
</dbReference>
<evidence type="ECO:0000256" key="2">
    <source>
        <dbReference type="ARBA" id="ARBA00022723"/>
    </source>
</evidence>
<feature type="region of interest" description="Disordered" evidence="7">
    <location>
        <begin position="1"/>
        <end position="303"/>
    </location>
</feature>
<evidence type="ECO:0000256" key="1">
    <source>
        <dbReference type="ARBA" id="ARBA00004906"/>
    </source>
</evidence>
<reference evidence="9" key="1">
    <citation type="submission" date="2022-06" db="EMBL/GenBank/DDBJ databases">
        <title>Genome Sequence of Candolleomyces eurysporus.</title>
        <authorList>
            <person name="Buettner E."/>
        </authorList>
    </citation>
    <scope>NUCLEOTIDE SEQUENCE</scope>
    <source>
        <strain evidence="9">VTCC 930004</strain>
    </source>
</reference>
<keyword evidence="3" id="KW-0863">Zinc-finger</keyword>
<dbReference type="Proteomes" id="UP001140091">
    <property type="component" value="Unassembled WGS sequence"/>
</dbReference>
<feature type="region of interest" description="Disordered" evidence="7">
    <location>
        <begin position="996"/>
        <end position="1046"/>
    </location>
</feature>
<evidence type="ECO:0000313" key="9">
    <source>
        <dbReference type="EMBL" id="KAJ2923809.1"/>
    </source>
</evidence>
<dbReference type="Pfam" id="PF26191">
    <property type="entry name" value="RING-HC_RBR_RNF216"/>
    <property type="match status" value="1"/>
</dbReference>
<comment type="pathway">
    <text evidence="1">Protein modification; protein ubiquitination.</text>
</comment>
<gene>
    <name evidence="9" type="ORF">H1R20_g13283</name>
</gene>
<keyword evidence="4" id="KW-0833">Ubl conjugation pathway</keyword>
<feature type="compositionally biased region" description="Pro residues" evidence="7">
    <location>
        <begin position="272"/>
        <end position="289"/>
    </location>
</feature>
<dbReference type="PANTHER" id="PTHR22770">
    <property type="entry name" value="UBIQUITIN CONJUGATING ENZYME 7 INTERACTING PROTEIN-RELATED"/>
    <property type="match status" value="1"/>
</dbReference>
<keyword evidence="2" id="KW-0479">Metal-binding</keyword>
<feature type="region of interest" description="Disordered" evidence="7">
    <location>
        <begin position="503"/>
        <end position="530"/>
    </location>
</feature>
<proteinExistence type="predicted"/>
<dbReference type="Gene3D" id="3.30.40.10">
    <property type="entry name" value="Zinc/RING finger domain, C3HC4 (zinc finger)"/>
    <property type="match status" value="1"/>
</dbReference>
<evidence type="ECO:0000256" key="5">
    <source>
        <dbReference type="ARBA" id="ARBA00022833"/>
    </source>
</evidence>
<feature type="compositionally biased region" description="Basic and acidic residues" evidence="7">
    <location>
        <begin position="520"/>
        <end position="530"/>
    </location>
</feature>
<feature type="domain" description="E3 ubiquitin-protein ligase RNF216 RING finger HC subclass" evidence="8">
    <location>
        <begin position="582"/>
        <end position="621"/>
    </location>
</feature>
<sequence length="1046" mass="116036">MVRATRRKQPPDNVIDVLEITSSEPEDDLVFLSQPPRSFSSTKPSTSSEPAANVPPGRQRLGRRAAPFPLVSPPPSDHDEAAPQASSSKTTKVVPKLTKRTIAQGGLSSSRVIEFSDSSSDDELVRTQPTTSTGGRAGKGKARAMDVDLEGNGDEEEEPLFLPESQPTPTKRRAAPLRIPSSPPPLPPLPQIDDFHDQYADFEDFWADDEEGAGPVPPNPGPANDNNDAMDLEDPLPPIPNPDNANGPLQHPRPAKRRRADDDRAEEEPEPSQGPTPPAQNPTPPPPALPAVRFAAASSEYEFDDFDPEQLEAIVVAAEAENNVNAAPRAGPAHPIDVDAEVDQHPQEPEDPRTKPVARILEIIPDVDPDHLLALVEEHLPTYGPSQIVEFIVSHLFEHPGYPKVVKGKGKERAEGSGGGTKRKSDVGVEGAGNKAKRPRIDYATTERDFTGGDDYTPLALDALQTAFPYIPLTYIRRELASRKGLYAPTHLFVLEEERRVEREGEGTRRYRKKSTPYRSGKDKGKGRALNDDAFEEERRWLEGHLAGPTADGDSNANGGEQEEGEEEEDDDEDLEDDGTFIECGCCFSKFPFERMTQCPDAHLFCRSCLRAYASSQLGSQNVSLTCMHTSGCTLHFPESELSRLLPNKLLGLYNRLKQQKELKEANIDGLEECPFCDWACVMEVPPEQDKLFRKIINGYDHFHQNNPGQPGGSSTNVKCPLWDVSLDQRHDQEVKDAYKKAIDEVQRENPEVEIGKDIKIDLPKSPPKPAPGALPPGYIDPARLGMGGGLGFGGGIGGIRAFVGALQIPPAPPHLELQPLRNEIHRIQQRLQRARKNLLDAEKRLQAARIHEEESRRFGFAPPAVPGNGGGVEVATQQVRVGNARQEVDRATQDLHRAQGQLVQRERDHQAWRNQVQAEMDRVLQLERQREADRERERLREIERVRAANQARLEQLARQRQMEAEEERRTRAAHNPAPMGGAEVIAAVRRQRRGQVVAPAARQPELEPLMQQAARRQRERVLGERTPDARLPQAAARRPTRRNRK</sequence>
<feature type="region of interest" description="Disordered" evidence="7">
    <location>
        <begin position="545"/>
        <end position="576"/>
    </location>
</feature>
<evidence type="ECO:0000259" key="8">
    <source>
        <dbReference type="Pfam" id="PF26191"/>
    </source>
</evidence>
<evidence type="ECO:0000313" key="10">
    <source>
        <dbReference type="Proteomes" id="UP001140091"/>
    </source>
</evidence>
<dbReference type="AlphaFoldDB" id="A0A9W8IXV4"/>
<evidence type="ECO:0000256" key="7">
    <source>
        <dbReference type="SAM" id="MobiDB-lite"/>
    </source>
</evidence>
<dbReference type="InterPro" id="IPR013083">
    <property type="entry name" value="Znf_RING/FYVE/PHD"/>
</dbReference>
<feature type="compositionally biased region" description="Pro residues" evidence="7">
    <location>
        <begin position="181"/>
        <end position="190"/>
    </location>
</feature>
<evidence type="ECO:0000256" key="6">
    <source>
        <dbReference type="SAM" id="Coils"/>
    </source>
</evidence>
<keyword evidence="5" id="KW-0862">Zinc</keyword>
<feature type="coiled-coil region" evidence="6">
    <location>
        <begin position="882"/>
        <end position="960"/>
    </location>
</feature>
<feature type="compositionally biased region" description="Acidic residues" evidence="7">
    <location>
        <begin position="147"/>
        <end position="159"/>
    </location>
</feature>
<dbReference type="PANTHER" id="PTHR22770:SF47">
    <property type="entry name" value="E3 UBIQUITIN-PROTEIN LIGASE RNF216"/>
    <property type="match status" value="1"/>
</dbReference>
<dbReference type="SUPFAM" id="SSF57850">
    <property type="entry name" value="RING/U-box"/>
    <property type="match status" value="1"/>
</dbReference>
<protein>
    <recommendedName>
        <fullName evidence="8">E3 ubiquitin-protein ligase RNF216 RING finger HC subclass domain-containing protein</fullName>
    </recommendedName>
</protein>
<evidence type="ECO:0000256" key="3">
    <source>
        <dbReference type="ARBA" id="ARBA00022771"/>
    </source>
</evidence>
<accession>A0A9W8IXV4</accession>
<feature type="coiled-coil region" evidence="6">
    <location>
        <begin position="818"/>
        <end position="852"/>
    </location>
</feature>
<feature type="region of interest" description="Disordered" evidence="7">
    <location>
        <begin position="407"/>
        <end position="437"/>
    </location>
</feature>
<feature type="compositionally biased region" description="Acidic residues" evidence="7">
    <location>
        <begin position="200"/>
        <end position="212"/>
    </location>
</feature>
<evidence type="ECO:0000256" key="4">
    <source>
        <dbReference type="ARBA" id="ARBA00022786"/>
    </source>
</evidence>
<keyword evidence="6" id="KW-0175">Coiled coil</keyword>
<name>A0A9W8IXV4_9AGAR</name>
<dbReference type="GO" id="GO:0008270">
    <property type="term" value="F:zinc ion binding"/>
    <property type="evidence" value="ECO:0007669"/>
    <property type="project" value="UniProtKB-KW"/>
</dbReference>
<feature type="compositionally biased region" description="Low complexity" evidence="7">
    <location>
        <begin position="35"/>
        <end position="50"/>
    </location>
</feature>
<feature type="compositionally biased region" description="Basic and acidic residues" evidence="7">
    <location>
        <begin position="1020"/>
        <end position="1029"/>
    </location>
</feature>
<feature type="compositionally biased region" description="Acidic residues" evidence="7">
    <location>
        <begin position="561"/>
        <end position="576"/>
    </location>
</feature>
<dbReference type="InterPro" id="IPR047544">
    <property type="entry name" value="RING-HC_RBR_RNF216"/>
</dbReference>
<dbReference type="InterPro" id="IPR051628">
    <property type="entry name" value="LUBAC_E3_Ligases"/>
</dbReference>
<organism evidence="9 10">
    <name type="scientific">Candolleomyces eurysporus</name>
    <dbReference type="NCBI Taxonomy" id="2828524"/>
    <lineage>
        <taxon>Eukaryota</taxon>
        <taxon>Fungi</taxon>
        <taxon>Dikarya</taxon>
        <taxon>Basidiomycota</taxon>
        <taxon>Agaricomycotina</taxon>
        <taxon>Agaricomycetes</taxon>
        <taxon>Agaricomycetidae</taxon>
        <taxon>Agaricales</taxon>
        <taxon>Agaricineae</taxon>
        <taxon>Psathyrellaceae</taxon>
        <taxon>Candolleomyces</taxon>
    </lineage>
</organism>
<feature type="non-terminal residue" evidence="9">
    <location>
        <position position="1046"/>
    </location>
</feature>
<dbReference type="OrthoDB" id="10009520at2759"/>
<keyword evidence="10" id="KW-1185">Reference proteome</keyword>